<evidence type="ECO:0008006" key="3">
    <source>
        <dbReference type="Google" id="ProtNLM"/>
    </source>
</evidence>
<dbReference type="EMBL" id="MOBL01000007">
    <property type="protein sequence ID" value="RON34088.1"/>
    <property type="molecule type" value="Genomic_DNA"/>
</dbReference>
<dbReference type="InterPro" id="IPR025534">
    <property type="entry name" value="DUF4420"/>
</dbReference>
<protein>
    <recommendedName>
        <fullName evidence="3">PD-(D/E)XK motif protein</fullName>
    </recommendedName>
</protein>
<proteinExistence type="predicted"/>
<accession>A0A423J8R6</accession>
<dbReference type="AlphaFoldDB" id="A0A423J8R6"/>
<evidence type="ECO:0000313" key="2">
    <source>
        <dbReference type="Proteomes" id="UP000283260"/>
    </source>
</evidence>
<organism evidence="1 2">
    <name type="scientific">Pseudomonas frederiksbergensis</name>
    <dbReference type="NCBI Taxonomy" id="104087"/>
    <lineage>
        <taxon>Bacteria</taxon>
        <taxon>Pseudomonadati</taxon>
        <taxon>Pseudomonadota</taxon>
        <taxon>Gammaproteobacteria</taxon>
        <taxon>Pseudomonadales</taxon>
        <taxon>Pseudomonadaceae</taxon>
        <taxon>Pseudomonas</taxon>
    </lineage>
</organism>
<dbReference type="RefSeq" id="WP_123495793.1">
    <property type="nucleotide sequence ID" value="NZ_MOBL01000007.1"/>
</dbReference>
<comment type="caution">
    <text evidence="1">The sequence shown here is derived from an EMBL/GenBank/DDBJ whole genome shotgun (WGS) entry which is preliminary data.</text>
</comment>
<reference evidence="1 2" key="1">
    <citation type="submission" date="2016-10" db="EMBL/GenBank/DDBJ databases">
        <title>Comparative genome analysis of multiple Pseudomonas spp. focuses on biocontrol and plant growth promoting traits.</title>
        <authorList>
            <person name="Tao X.-Y."/>
            <person name="Taylor C.G."/>
        </authorList>
    </citation>
    <scope>NUCLEOTIDE SEQUENCE [LARGE SCALE GENOMIC DNA]</scope>
    <source>
        <strain evidence="1 2">94G2</strain>
    </source>
</reference>
<gene>
    <name evidence="1" type="ORF">BK661_08315</name>
</gene>
<name>A0A423J8R6_9PSED</name>
<dbReference type="Pfam" id="PF14390">
    <property type="entry name" value="DUF4420"/>
    <property type="match status" value="1"/>
</dbReference>
<evidence type="ECO:0000313" key="1">
    <source>
        <dbReference type="EMBL" id="RON34088.1"/>
    </source>
</evidence>
<dbReference type="Proteomes" id="UP000283260">
    <property type="component" value="Unassembled WGS sequence"/>
</dbReference>
<sequence length="303" mass="33507">MDLLSEIRHGFANLDQSGRMLPIEALPGSCPAWVFREGGIFGVAIELHADISLSEGFAGAHLRTVERLVEGQVRRFLRLESSTEWLRNEFGIICEHMVATGKGNESRQELIGDPLSWWERWRHLLGNALVNRSSYDTLAELLAIEKLVNQGLNFEWRGPFGGAVDIHTAAAGYEVKSTISRYDTRIHVSGQFQLALSSGKPLNLLHYRFEPSASGDSIDAVCKRLINAGVSKKLLEDALLRCGLETGCSARKESFNVLEALLFHVNADFPRITPDSFLAGVLPAGVVHVEYQVDLSGLTHQPF</sequence>